<keyword evidence="1" id="KW-0812">Transmembrane</keyword>
<evidence type="ECO:0000256" key="1">
    <source>
        <dbReference type="SAM" id="Phobius"/>
    </source>
</evidence>
<organism evidence="2 3">
    <name type="scientific">Psychrosphaera algicola</name>
    <dbReference type="NCBI Taxonomy" id="3023714"/>
    <lineage>
        <taxon>Bacteria</taxon>
        <taxon>Pseudomonadati</taxon>
        <taxon>Pseudomonadota</taxon>
        <taxon>Gammaproteobacteria</taxon>
        <taxon>Alteromonadales</taxon>
        <taxon>Pseudoalteromonadaceae</taxon>
        <taxon>Psychrosphaera</taxon>
    </lineage>
</organism>
<feature type="transmembrane region" description="Helical" evidence="1">
    <location>
        <begin position="26"/>
        <end position="48"/>
    </location>
</feature>
<evidence type="ECO:0008006" key="4">
    <source>
        <dbReference type="Google" id="ProtNLM"/>
    </source>
</evidence>
<sequence length="69" mass="7701">MIIAATIATIFAPEDGAANPPQWYTFTIIAMGITMLLWHLLEIVTMLFSAKNRAFHDFIAGTVVVRIQH</sequence>
<reference evidence="2 3" key="1">
    <citation type="submission" date="2023-01" db="EMBL/GenBank/DDBJ databases">
        <title>Psychrosphaera sp. nov., isolated from marine algae.</title>
        <authorList>
            <person name="Bayburt H."/>
            <person name="Choi B.J."/>
            <person name="Kim J.M."/>
            <person name="Choi D.G."/>
            <person name="Jeon C.O."/>
        </authorList>
    </citation>
    <scope>NUCLEOTIDE SEQUENCE [LARGE SCALE GENOMIC DNA]</scope>
    <source>
        <strain evidence="2 3">G1-22</strain>
    </source>
</reference>
<keyword evidence="3" id="KW-1185">Reference proteome</keyword>
<evidence type="ECO:0000313" key="2">
    <source>
        <dbReference type="EMBL" id="MDC2890391.1"/>
    </source>
</evidence>
<gene>
    <name evidence="2" type="ORF">PN838_18555</name>
</gene>
<proteinExistence type="predicted"/>
<dbReference type="Proteomes" id="UP001528411">
    <property type="component" value="Unassembled WGS sequence"/>
</dbReference>
<dbReference type="RefSeq" id="WP_272181600.1">
    <property type="nucleotide sequence ID" value="NZ_JAQOMS010000002.1"/>
</dbReference>
<dbReference type="EMBL" id="JAQOMS010000002">
    <property type="protein sequence ID" value="MDC2890391.1"/>
    <property type="molecule type" value="Genomic_DNA"/>
</dbReference>
<accession>A0ABT5FH05</accession>
<evidence type="ECO:0000313" key="3">
    <source>
        <dbReference type="Proteomes" id="UP001528411"/>
    </source>
</evidence>
<keyword evidence="1" id="KW-1133">Transmembrane helix</keyword>
<comment type="caution">
    <text evidence="2">The sequence shown here is derived from an EMBL/GenBank/DDBJ whole genome shotgun (WGS) entry which is preliminary data.</text>
</comment>
<keyword evidence="1" id="KW-0472">Membrane</keyword>
<name>A0ABT5FH05_9GAMM</name>
<protein>
    <recommendedName>
        <fullName evidence="4">RDD domain-containing protein</fullName>
    </recommendedName>
</protein>